<sequence length="136" mass="15252">MLFWLPMRRLLSLIRFISLMPIFLGILSLAFLTSCSSIPQEADNTRGLQSIESSNTISPDAHSVELANDKKQIISCGSMPPIRDRSKLKSNLIKSGVITPEMSLEEADEKVAEFIRNKQQAFKDCNKFKPEGIKPL</sequence>
<evidence type="ECO:0000313" key="2">
    <source>
        <dbReference type="Proteomes" id="UP000189545"/>
    </source>
</evidence>
<dbReference type="EMBL" id="CP014782">
    <property type="protein sequence ID" value="AQS40598.1"/>
    <property type="molecule type" value="Genomic_DNA"/>
</dbReference>
<evidence type="ECO:0000313" key="1">
    <source>
        <dbReference type="EMBL" id="AQS40598.1"/>
    </source>
</evidence>
<keyword evidence="2" id="KW-1185">Reference proteome</keyword>
<gene>
    <name evidence="1" type="ORF">Sps_05535</name>
</gene>
<protein>
    <submittedName>
        <fullName evidence="1">Uncharacterized protein</fullName>
    </submittedName>
</protein>
<dbReference type="Proteomes" id="UP000189545">
    <property type="component" value="Chromosome"/>
</dbReference>
<organism evidence="1 2">
    <name type="scientific">Shewanella psychrophila</name>
    <dbReference type="NCBI Taxonomy" id="225848"/>
    <lineage>
        <taxon>Bacteria</taxon>
        <taxon>Pseudomonadati</taxon>
        <taxon>Pseudomonadota</taxon>
        <taxon>Gammaproteobacteria</taxon>
        <taxon>Alteromonadales</taxon>
        <taxon>Shewanellaceae</taxon>
        <taxon>Shewanella</taxon>
    </lineage>
</organism>
<dbReference type="STRING" id="225848.Sps_05535"/>
<dbReference type="AlphaFoldDB" id="A0A1S6HYT1"/>
<name>A0A1S6HYT1_9GAMM</name>
<reference evidence="1 2" key="1">
    <citation type="submission" date="2016-03" db="EMBL/GenBank/DDBJ databases">
        <title>Complete genome sequence of Shewanella psychrophila WP2, a deep sea bacterium isolated from west Pacific sediment.</title>
        <authorList>
            <person name="Xu G."/>
            <person name="Jian H."/>
        </authorList>
    </citation>
    <scope>NUCLEOTIDE SEQUENCE [LARGE SCALE GENOMIC DNA]</scope>
    <source>
        <strain evidence="1 2">WP2</strain>
    </source>
</reference>
<dbReference type="KEGG" id="spsw:Sps_05535"/>
<proteinExistence type="predicted"/>
<accession>A0A1S6HYT1</accession>